<dbReference type="AlphaFoldDB" id="A0A8R7P5P9"/>
<keyword evidence="2" id="KW-0611">Plant defense</keyword>
<dbReference type="InterPro" id="IPR044974">
    <property type="entry name" value="Disease_R_plants"/>
</dbReference>
<evidence type="ECO:0000256" key="3">
    <source>
        <dbReference type="SAM" id="MobiDB-lite"/>
    </source>
</evidence>
<dbReference type="SUPFAM" id="SSF52540">
    <property type="entry name" value="P-loop containing nucleoside triphosphate hydrolases"/>
    <property type="match status" value="1"/>
</dbReference>
<feature type="compositionally biased region" description="Polar residues" evidence="3">
    <location>
        <begin position="24"/>
        <end position="37"/>
    </location>
</feature>
<keyword evidence="7" id="KW-1185">Reference proteome</keyword>
<name>A0A8R7P5P9_TRIUA</name>
<dbReference type="PANTHER" id="PTHR23155:SF1062">
    <property type="entry name" value="OS11G0579400 PROTEIN"/>
    <property type="match status" value="1"/>
</dbReference>
<dbReference type="Proteomes" id="UP000015106">
    <property type="component" value="Chromosome 1"/>
</dbReference>
<dbReference type="FunFam" id="1.10.10.10:FF:000322">
    <property type="entry name" value="Probable disease resistance protein At1g63360"/>
    <property type="match status" value="1"/>
</dbReference>
<dbReference type="PANTHER" id="PTHR23155">
    <property type="entry name" value="DISEASE RESISTANCE PROTEIN RP"/>
    <property type="match status" value="1"/>
</dbReference>
<dbReference type="Gene3D" id="1.10.10.10">
    <property type="entry name" value="Winged helix-like DNA-binding domain superfamily/Winged helix DNA-binding domain"/>
    <property type="match status" value="1"/>
</dbReference>
<dbReference type="EnsemblPlants" id="TuG1812G0100004187.01.T01">
    <property type="protein sequence ID" value="TuG1812G0100004187.01.T01.cds439144"/>
    <property type="gene ID" value="TuG1812G0100004187.01"/>
</dbReference>
<evidence type="ECO:0000313" key="7">
    <source>
        <dbReference type="Proteomes" id="UP000015106"/>
    </source>
</evidence>
<reference evidence="7" key="1">
    <citation type="journal article" date="2013" name="Nature">
        <title>Draft genome of the wheat A-genome progenitor Triticum urartu.</title>
        <authorList>
            <person name="Ling H.Q."/>
            <person name="Zhao S."/>
            <person name="Liu D."/>
            <person name="Wang J."/>
            <person name="Sun H."/>
            <person name="Zhang C."/>
            <person name="Fan H."/>
            <person name="Li D."/>
            <person name="Dong L."/>
            <person name="Tao Y."/>
            <person name="Gao C."/>
            <person name="Wu H."/>
            <person name="Li Y."/>
            <person name="Cui Y."/>
            <person name="Guo X."/>
            <person name="Zheng S."/>
            <person name="Wang B."/>
            <person name="Yu K."/>
            <person name="Liang Q."/>
            <person name="Yang W."/>
            <person name="Lou X."/>
            <person name="Chen J."/>
            <person name="Feng M."/>
            <person name="Jian J."/>
            <person name="Zhang X."/>
            <person name="Luo G."/>
            <person name="Jiang Y."/>
            <person name="Liu J."/>
            <person name="Wang Z."/>
            <person name="Sha Y."/>
            <person name="Zhang B."/>
            <person name="Wu H."/>
            <person name="Tang D."/>
            <person name="Shen Q."/>
            <person name="Xue P."/>
            <person name="Zou S."/>
            <person name="Wang X."/>
            <person name="Liu X."/>
            <person name="Wang F."/>
            <person name="Yang Y."/>
            <person name="An X."/>
            <person name="Dong Z."/>
            <person name="Zhang K."/>
            <person name="Zhang X."/>
            <person name="Luo M.C."/>
            <person name="Dvorak J."/>
            <person name="Tong Y."/>
            <person name="Wang J."/>
            <person name="Yang H."/>
            <person name="Li Z."/>
            <person name="Wang D."/>
            <person name="Zhang A."/>
            <person name="Wang J."/>
        </authorList>
    </citation>
    <scope>NUCLEOTIDE SEQUENCE</scope>
    <source>
        <strain evidence="7">cv. G1812</strain>
    </source>
</reference>
<dbReference type="GO" id="GO:0042742">
    <property type="term" value="P:defense response to bacterium"/>
    <property type="evidence" value="ECO:0007669"/>
    <property type="project" value="UniProtKB-ARBA"/>
</dbReference>
<dbReference type="InterPro" id="IPR027417">
    <property type="entry name" value="P-loop_NTPase"/>
</dbReference>
<dbReference type="Gramene" id="TuG1812G0100004187.01.T01">
    <property type="protein sequence ID" value="TuG1812G0100004187.01.T01.cds439144"/>
    <property type="gene ID" value="TuG1812G0100004187.01"/>
</dbReference>
<accession>A0A8R7P5P9</accession>
<dbReference type="SUPFAM" id="SSF52058">
    <property type="entry name" value="L domain-like"/>
    <property type="match status" value="1"/>
</dbReference>
<reference evidence="6" key="3">
    <citation type="submission" date="2022-06" db="UniProtKB">
        <authorList>
            <consortium name="EnsemblPlants"/>
        </authorList>
    </citation>
    <scope>IDENTIFICATION</scope>
</reference>
<feature type="domain" description="Disease resistance protein winged helix" evidence="4">
    <location>
        <begin position="242"/>
        <end position="313"/>
    </location>
</feature>
<reference evidence="6" key="2">
    <citation type="submission" date="2018-03" db="EMBL/GenBank/DDBJ databases">
        <title>The Triticum urartu genome reveals the dynamic nature of wheat genome evolution.</title>
        <authorList>
            <person name="Ling H."/>
            <person name="Ma B."/>
            <person name="Shi X."/>
            <person name="Liu H."/>
            <person name="Dong L."/>
            <person name="Sun H."/>
            <person name="Cao Y."/>
            <person name="Gao Q."/>
            <person name="Zheng S."/>
            <person name="Li Y."/>
            <person name="Yu Y."/>
            <person name="Du H."/>
            <person name="Qi M."/>
            <person name="Li Y."/>
            <person name="Yu H."/>
            <person name="Cui Y."/>
            <person name="Wang N."/>
            <person name="Chen C."/>
            <person name="Wu H."/>
            <person name="Zhao Y."/>
            <person name="Zhang J."/>
            <person name="Li Y."/>
            <person name="Zhou W."/>
            <person name="Zhang B."/>
            <person name="Hu W."/>
            <person name="Eijk M."/>
            <person name="Tang J."/>
            <person name="Witsenboer H."/>
            <person name="Zhao S."/>
            <person name="Li Z."/>
            <person name="Zhang A."/>
            <person name="Wang D."/>
            <person name="Liang C."/>
        </authorList>
    </citation>
    <scope>NUCLEOTIDE SEQUENCE [LARGE SCALE GENOMIC DNA]</scope>
    <source>
        <strain evidence="6">cv. G1812</strain>
    </source>
</reference>
<dbReference type="InterPro" id="IPR058922">
    <property type="entry name" value="WHD_DRP"/>
</dbReference>
<proteinExistence type="predicted"/>
<feature type="region of interest" description="Disordered" evidence="3">
    <location>
        <begin position="1"/>
        <end position="37"/>
    </location>
</feature>
<dbReference type="InterPro" id="IPR032675">
    <property type="entry name" value="LRR_dom_sf"/>
</dbReference>
<evidence type="ECO:0000259" key="5">
    <source>
        <dbReference type="Pfam" id="PF23598"/>
    </source>
</evidence>
<dbReference type="Pfam" id="PF23559">
    <property type="entry name" value="WHD_DRP"/>
    <property type="match status" value="1"/>
</dbReference>
<dbReference type="GO" id="GO:0002758">
    <property type="term" value="P:innate immune response-activating signaling pathway"/>
    <property type="evidence" value="ECO:0007669"/>
    <property type="project" value="UniProtKB-ARBA"/>
</dbReference>
<dbReference type="Gene3D" id="3.80.10.10">
    <property type="entry name" value="Ribonuclease Inhibitor"/>
    <property type="match status" value="1"/>
</dbReference>
<evidence type="ECO:0000259" key="4">
    <source>
        <dbReference type="Pfam" id="PF23559"/>
    </source>
</evidence>
<evidence type="ECO:0000256" key="1">
    <source>
        <dbReference type="ARBA" id="ARBA00022737"/>
    </source>
</evidence>
<feature type="compositionally biased region" description="Basic and acidic residues" evidence="3">
    <location>
        <begin position="14"/>
        <end position="23"/>
    </location>
</feature>
<evidence type="ECO:0000313" key="6">
    <source>
        <dbReference type="EnsemblPlants" id="TuG1812G0100004187.01.T01.cds439144"/>
    </source>
</evidence>
<evidence type="ECO:0008006" key="8">
    <source>
        <dbReference type="Google" id="ProtNLM"/>
    </source>
</evidence>
<sequence length="523" mass="59924">MIHNAKEGTLQELQKGEYDKSEGTAESGSVPDQNPETVSEKFGQMMEKLKQEFKEQLKIKGLVDEIKHNLEYISDRNCYECPLFILRVDELMDISTWEGTRNALSLLNCSADLMMVTTTNDVHLAREYCYPRWEPIAIDYSLAGLYHDTVLQLTSQQKNKDNYNPQIFHDILSECEPHEFCMKIFTHALYANPNRSNEELLKLHSTLQALPKSFNSITKVMFKFSYNDLPKEYKSCLLYLAIFSMGHKIRRSTLIGRWIAEGLTSNEDWLSSVRQANRCFDTLIDRCLIDPADIGAAGNVKSCVVGDLFHGFITTIARKQHIVETRLSHHLARHFSIFNDLQLRGSDRIDKFFQGLSESSRVSLLKVLDLEGCQCFGKNRQYFKDICNKMLLLKYLSLRRTDITELPSEINNLRELEVLDIRETNVPPHATANILLLKLKRLLAGHIDLNASKFGSSGRVPRRIGKMVNMEVLSNVQAKHSHDLKDIGKLWQLRKLGVVIDDKDSHLRNLLQTIMTSMSPSVL</sequence>
<dbReference type="GO" id="GO:0009626">
    <property type="term" value="P:plant-type hypersensitive response"/>
    <property type="evidence" value="ECO:0007669"/>
    <property type="project" value="UniProtKB-ARBA"/>
</dbReference>
<keyword evidence="1" id="KW-0677">Repeat</keyword>
<evidence type="ECO:0000256" key="2">
    <source>
        <dbReference type="ARBA" id="ARBA00022821"/>
    </source>
</evidence>
<protein>
    <recommendedName>
        <fullName evidence="8">NB-ARC domain-containing protein</fullName>
    </recommendedName>
</protein>
<feature type="domain" description="Disease resistance R13L4/SHOC-2-like LRR" evidence="5">
    <location>
        <begin position="353"/>
        <end position="516"/>
    </location>
</feature>
<dbReference type="InterPro" id="IPR036388">
    <property type="entry name" value="WH-like_DNA-bd_sf"/>
</dbReference>
<organism evidence="6 7">
    <name type="scientific">Triticum urartu</name>
    <name type="common">Red wild einkorn</name>
    <name type="synonym">Crithodium urartu</name>
    <dbReference type="NCBI Taxonomy" id="4572"/>
    <lineage>
        <taxon>Eukaryota</taxon>
        <taxon>Viridiplantae</taxon>
        <taxon>Streptophyta</taxon>
        <taxon>Embryophyta</taxon>
        <taxon>Tracheophyta</taxon>
        <taxon>Spermatophyta</taxon>
        <taxon>Magnoliopsida</taxon>
        <taxon>Liliopsida</taxon>
        <taxon>Poales</taxon>
        <taxon>Poaceae</taxon>
        <taxon>BOP clade</taxon>
        <taxon>Pooideae</taxon>
        <taxon>Triticodae</taxon>
        <taxon>Triticeae</taxon>
        <taxon>Triticinae</taxon>
        <taxon>Triticum</taxon>
    </lineage>
</organism>
<dbReference type="InterPro" id="IPR055414">
    <property type="entry name" value="LRR_R13L4/SHOC2-like"/>
</dbReference>
<dbReference type="Pfam" id="PF23598">
    <property type="entry name" value="LRR_14"/>
    <property type="match status" value="1"/>
</dbReference>